<comment type="caution">
    <text evidence="4">The sequence shown here is derived from an EMBL/GenBank/DDBJ whole genome shotgun (WGS) entry which is preliminary data.</text>
</comment>
<organism evidence="4 5">
    <name type="scientific">Microterricola gilva</name>
    <dbReference type="NCBI Taxonomy" id="393267"/>
    <lineage>
        <taxon>Bacteria</taxon>
        <taxon>Bacillati</taxon>
        <taxon>Actinomycetota</taxon>
        <taxon>Actinomycetes</taxon>
        <taxon>Micrococcales</taxon>
        <taxon>Microbacteriaceae</taxon>
        <taxon>Microterricola</taxon>
    </lineage>
</organism>
<evidence type="ECO:0000256" key="2">
    <source>
        <dbReference type="ARBA" id="ARBA00023315"/>
    </source>
</evidence>
<dbReference type="Gene3D" id="3.40.630.30">
    <property type="match status" value="1"/>
</dbReference>
<dbReference type="EMBL" id="SHLC01000001">
    <property type="protein sequence ID" value="RZU65754.1"/>
    <property type="molecule type" value="Genomic_DNA"/>
</dbReference>
<evidence type="ECO:0000313" key="4">
    <source>
        <dbReference type="EMBL" id="RZU65754.1"/>
    </source>
</evidence>
<dbReference type="GO" id="GO:0005840">
    <property type="term" value="C:ribosome"/>
    <property type="evidence" value="ECO:0007669"/>
    <property type="project" value="UniProtKB-KW"/>
</dbReference>
<feature type="domain" description="N-acetyltransferase" evidence="3">
    <location>
        <begin position="7"/>
        <end position="163"/>
    </location>
</feature>
<dbReference type="GO" id="GO:0016747">
    <property type="term" value="F:acyltransferase activity, transferring groups other than amino-acyl groups"/>
    <property type="evidence" value="ECO:0007669"/>
    <property type="project" value="InterPro"/>
</dbReference>
<accession>A0A4Q8AMF9</accession>
<evidence type="ECO:0000259" key="3">
    <source>
        <dbReference type="PROSITE" id="PS51186"/>
    </source>
</evidence>
<name>A0A4Q8AMF9_9MICO</name>
<sequence length="164" mass="17885">MLQFVEIGVENADAHQLLVEYFAERAAGFPAEQGQYTTTFPQPDQFVPPAGQFVLALERADGTDGELVGCGGIRRIQRADAGLVRFELKHLFLRPSVRGRGYGGLLLAELERRAVLLGAEEIVLDTNASLESAGALYRRAGYSDIAAYNANPNATNWYGKQLTP</sequence>
<dbReference type="Pfam" id="PF00583">
    <property type="entry name" value="Acetyltransf_1"/>
    <property type="match status" value="1"/>
</dbReference>
<dbReference type="PANTHER" id="PTHR43877">
    <property type="entry name" value="AMINOALKYLPHOSPHONATE N-ACETYLTRANSFERASE-RELATED-RELATED"/>
    <property type="match status" value="1"/>
</dbReference>
<keyword evidence="4" id="KW-0689">Ribosomal protein</keyword>
<reference evidence="4 5" key="1">
    <citation type="submission" date="2019-02" db="EMBL/GenBank/DDBJ databases">
        <title>Sequencing the genomes of 1000 actinobacteria strains.</title>
        <authorList>
            <person name="Klenk H.-P."/>
        </authorList>
    </citation>
    <scope>NUCLEOTIDE SEQUENCE [LARGE SCALE GENOMIC DNA]</scope>
    <source>
        <strain evidence="4 5">DSM 18319</strain>
    </source>
</reference>
<dbReference type="AlphaFoldDB" id="A0A4Q8AMF9"/>
<dbReference type="InterPro" id="IPR016181">
    <property type="entry name" value="Acyl_CoA_acyltransferase"/>
</dbReference>
<keyword evidence="4" id="KW-0687">Ribonucleoprotein</keyword>
<keyword evidence="2" id="KW-0012">Acyltransferase</keyword>
<evidence type="ECO:0000256" key="1">
    <source>
        <dbReference type="ARBA" id="ARBA00022679"/>
    </source>
</evidence>
<gene>
    <name evidence="4" type="ORF">EV379_2092</name>
</gene>
<dbReference type="InterPro" id="IPR000182">
    <property type="entry name" value="GNAT_dom"/>
</dbReference>
<proteinExistence type="predicted"/>
<keyword evidence="1" id="KW-0808">Transferase</keyword>
<keyword evidence="5" id="KW-1185">Reference proteome</keyword>
<evidence type="ECO:0000313" key="5">
    <source>
        <dbReference type="Proteomes" id="UP000291483"/>
    </source>
</evidence>
<dbReference type="InterPro" id="IPR050832">
    <property type="entry name" value="Bact_Acetyltransf"/>
</dbReference>
<dbReference type="PROSITE" id="PS51186">
    <property type="entry name" value="GNAT"/>
    <property type="match status" value="1"/>
</dbReference>
<dbReference type="OrthoDB" id="3174517at2"/>
<dbReference type="PANTHER" id="PTHR43877:SF2">
    <property type="entry name" value="AMINOALKYLPHOSPHONATE N-ACETYLTRANSFERASE-RELATED"/>
    <property type="match status" value="1"/>
</dbReference>
<dbReference type="RefSeq" id="WP_130506060.1">
    <property type="nucleotide sequence ID" value="NZ_SHLC01000001.1"/>
</dbReference>
<dbReference type="SUPFAM" id="SSF55729">
    <property type="entry name" value="Acyl-CoA N-acyltransferases (Nat)"/>
    <property type="match status" value="1"/>
</dbReference>
<dbReference type="CDD" id="cd04301">
    <property type="entry name" value="NAT_SF"/>
    <property type="match status" value="1"/>
</dbReference>
<protein>
    <submittedName>
        <fullName evidence="4">Ribosomal protein S18 acetylase RimI-like enzyme</fullName>
    </submittedName>
</protein>
<dbReference type="Proteomes" id="UP000291483">
    <property type="component" value="Unassembled WGS sequence"/>
</dbReference>